<sequence>MALKSERRRPVRYTRGDAFGYSDDIGYHRGSSPVMAYRDREPLRREERAPMAQGIQGAQIVPRPRHRPVSVSIASRINRFRLAPPTAPEERNTDAAEPPRDVKPFWWKSDQDQTTDSPVSRPVPDSAEPSKPIDRTSTPFPVKTTTWSRVSTHKTTASSPKSRVHRPSSPVSTQLDQQHDQRERPRSASPPSPSRCPTRPESARPSNLNSARATLSPTHGFRKVSSPAAQQSRSLSPPSIPKHRKEPISVCRVRSPPSPTSKPGTLLQISQLWPSAPMEDGSSPARGSSPPKRAIPTRVNVPDPSRAANEPDLPQPQIKSATVHSLVFDLDPGSDIPQQQRNEECLTPGLHEAGPEPRPVPEPNELATSDREADEIIDDDDDSTSSSAWYPDTMVGNGRAVEADNAVLDNVPKSGKPSDALMSGLLSSNESAEWAERKLHELTGKFAMDHEDLDDVDGDEVEDLLEQWRRQRMFDDDVPPDNPSKDLSVQCSDVTSVQRADVSTATVQNMGITTVETPSAADQSTQTDVAGANIDDLYYGTHVHVAAQAAGSAESTSSTPSRRPPSSVPACGSDAPLRCDGECQTGLDAVSQAVAELFDASLDANPIVYSAKPVFLGVSEQESQSKPAPVNGPQDTSSSTAASIRTSRSTSPVKQPSEDLSKTLNTDVVLSEEDFTRITTALDISRFLDDPVLRLLLDTVRSISGQLSRLRESRHA</sequence>
<proteinExistence type="predicted"/>
<feature type="compositionally biased region" description="Basic and acidic residues" evidence="1">
    <location>
        <begin position="88"/>
        <end position="103"/>
    </location>
</feature>
<feature type="region of interest" description="Disordered" evidence="1">
    <location>
        <begin position="620"/>
        <end position="660"/>
    </location>
</feature>
<feature type="compositionally biased region" description="Polar residues" evidence="1">
    <location>
        <begin position="227"/>
        <end position="237"/>
    </location>
</feature>
<feature type="compositionally biased region" description="Low complexity" evidence="1">
    <location>
        <begin position="550"/>
        <end position="561"/>
    </location>
</feature>
<dbReference type="Proteomes" id="UP000039324">
    <property type="component" value="Unassembled WGS sequence"/>
</dbReference>
<dbReference type="EMBL" id="OVEO01000006">
    <property type="protein sequence ID" value="SPQ96538.1"/>
    <property type="molecule type" value="Genomic_DNA"/>
</dbReference>
<name>A0A0G4J800_PLABS</name>
<feature type="region of interest" description="Disordered" evidence="1">
    <location>
        <begin position="550"/>
        <end position="573"/>
    </location>
</feature>
<geneLocation type="mitochondrion" evidence="3"/>
<feature type="compositionally biased region" description="Polar residues" evidence="1">
    <location>
        <begin position="261"/>
        <end position="273"/>
    </location>
</feature>
<feature type="compositionally biased region" description="Polar residues" evidence="1">
    <location>
        <begin position="204"/>
        <end position="217"/>
    </location>
</feature>
<evidence type="ECO:0000313" key="2">
    <source>
        <dbReference type="EMBL" id="CEP03514.1"/>
    </source>
</evidence>
<feature type="compositionally biased region" description="Polar residues" evidence="1">
    <location>
        <begin position="135"/>
        <end position="161"/>
    </location>
</feature>
<dbReference type="AlphaFoldDB" id="A0A0G4J800"/>
<reference evidence="2 4" key="1">
    <citation type="submission" date="2015-02" db="EMBL/GenBank/DDBJ databases">
        <authorList>
            <person name="Chooi Y.-H."/>
        </authorList>
    </citation>
    <scope>NUCLEOTIDE SEQUENCE [LARGE SCALE GENOMIC DNA]</scope>
    <source>
        <strain evidence="2">E3</strain>
    </source>
</reference>
<reference evidence="3 5" key="2">
    <citation type="submission" date="2018-03" db="EMBL/GenBank/DDBJ databases">
        <authorList>
            <person name="Fogelqvist J."/>
        </authorList>
    </citation>
    <scope>NUCLEOTIDE SEQUENCE [LARGE SCALE GENOMIC DNA]</scope>
</reference>
<dbReference type="Proteomes" id="UP000290189">
    <property type="component" value="Unassembled WGS sequence"/>
</dbReference>
<gene>
    <name evidence="2" type="ORF">PBRA_009399</name>
    <name evidence="3" type="ORF">PLBR_LOCUS3753</name>
</gene>
<feature type="compositionally biased region" description="Low complexity" evidence="1">
    <location>
        <begin position="636"/>
        <end position="651"/>
    </location>
</feature>
<accession>A0A0G4J800</accession>
<evidence type="ECO:0000256" key="1">
    <source>
        <dbReference type="SAM" id="MobiDB-lite"/>
    </source>
</evidence>
<feature type="compositionally biased region" description="Acidic residues" evidence="1">
    <location>
        <begin position="372"/>
        <end position="383"/>
    </location>
</feature>
<organism evidence="2 4">
    <name type="scientific">Plasmodiophora brassicae</name>
    <name type="common">Clubroot disease agent</name>
    <dbReference type="NCBI Taxonomy" id="37360"/>
    <lineage>
        <taxon>Eukaryota</taxon>
        <taxon>Sar</taxon>
        <taxon>Rhizaria</taxon>
        <taxon>Endomyxa</taxon>
        <taxon>Phytomyxea</taxon>
        <taxon>Plasmodiophorida</taxon>
        <taxon>Plasmodiophoridae</taxon>
        <taxon>Plasmodiophora</taxon>
    </lineage>
</organism>
<feature type="compositionally biased region" description="Basic and acidic residues" evidence="1">
    <location>
        <begin position="177"/>
        <end position="186"/>
    </location>
</feature>
<dbReference type="EMBL" id="CDSF01000146">
    <property type="protein sequence ID" value="CEP03514.1"/>
    <property type="molecule type" value="Genomic_DNA"/>
</dbReference>
<evidence type="ECO:0000313" key="4">
    <source>
        <dbReference type="Proteomes" id="UP000039324"/>
    </source>
</evidence>
<evidence type="ECO:0000313" key="3">
    <source>
        <dbReference type="EMBL" id="SPQ96538.1"/>
    </source>
</evidence>
<feature type="region of interest" description="Disordered" evidence="1">
    <location>
        <begin position="41"/>
        <end position="393"/>
    </location>
</feature>
<evidence type="ECO:0000313" key="5">
    <source>
        <dbReference type="Proteomes" id="UP000290189"/>
    </source>
</evidence>
<keyword evidence="3" id="KW-0496">Mitochondrion</keyword>
<keyword evidence="4" id="KW-1185">Reference proteome</keyword>
<protein>
    <submittedName>
        <fullName evidence="2">Uncharacterized protein</fullName>
    </submittedName>
</protein>